<name>A0A6J6RAE1_9ZZZZ</name>
<accession>A0A6J6RAE1</accession>
<organism evidence="1">
    <name type="scientific">freshwater metagenome</name>
    <dbReference type="NCBI Taxonomy" id="449393"/>
    <lineage>
        <taxon>unclassified sequences</taxon>
        <taxon>metagenomes</taxon>
        <taxon>ecological metagenomes</taxon>
    </lineage>
</organism>
<proteinExistence type="predicted"/>
<gene>
    <name evidence="1" type="ORF">UFOPK2579_01853</name>
</gene>
<dbReference type="EMBL" id="CAEZXR010000234">
    <property type="protein sequence ID" value="CAB4718943.1"/>
    <property type="molecule type" value="Genomic_DNA"/>
</dbReference>
<sequence length="302" mass="33652">MPTDRPASVEQRIVDASYLLPAYGGITGWAALRWLGGRWFDGHDARGSHRPVPLAITEANLRPRPGVQISKEQLAPRHLAVVDGLALTSAVRSACFEMRYATDDDAAVVVLEMAAYSDLVSVAEMEDHAATLNGWTGIPRCRRALSWAEENSWSPQETRLRLLWRRGLEDLVSSLRCNEPVFDLCGRHLGTPDLIDPHVGVVGEYDGEVHLTRESRHLDINREAGLRAAGLEVVVMTAEDHRAPEQFIARLRAAYQRAARTPVADRGWTLQAPPWWIPTLTVEQRRSLSAADRQRLLGHRAS</sequence>
<protein>
    <submittedName>
        <fullName evidence="1">Unannotated protein</fullName>
    </submittedName>
</protein>
<reference evidence="1" key="1">
    <citation type="submission" date="2020-05" db="EMBL/GenBank/DDBJ databases">
        <authorList>
            <person name="Chiriac C."/>
            <person name="Salcher M."/>
            <person name="Ghai R."/>
            <person name="Kavagutti S V."/>
        </authorList>
    </citation>
    <scope>NUCLEOTIDE SEQUENCE</scope>
</reference>
<dbReference type="AlphaFoldDB" id="A0A6J6RAE1"/>
<evidence type="ECO:0000313" key="1">
    <source>
        <dbReference type="EMBL" id="CAB4718943.1"/>
    </source>
</evidence>